<name>A0ABQ3VGC0_9CHLR</name>
<sequence length="101" mass="11805">MKQKTKEITFDWDEGNRAKSWIKHNVAPHETEEAFFDKSAIIDDDKLHSEKELRHVLIGKTKTGRLLYIAFTIRGKHIRPISSRPTNKKEVAIYEKRVSNS</sequence>
<organism evidence="1 2">
    <name type="scientific">Dictyobacter formicarum</name>
    <dbReference type="NCBI Taxonomy" id="2778368"/>
    <lineage>
        <taxon>Bacteria</taxon>
        <taxon>Bacillati</taxon>
        <taxon>Chloroflexota</taxon>
        <taxon>Ktedonobacteria</taxon>
        <taxon>Ktedonobacterales</taxon>
        <taxon>Dictyobacteraceae</taxon>
        <taxon>Dictyobacter</taxon>
    </lineage>
</organism>
<evidence type="ECO:0000313" key="1">
    <source>
        <dbReference type="EMBL" id="GHO85205.1"/>
    </source>
</evidence>
<protein>
    <recommendedName>
        <fullName evidence="3">Toxin</fullName>
    </recommendedName>
</protein>
<dbReference type="RefSeq" id="WP_201362868.1">
    <property type="nucleotide sequence ID" value="NZ_BNJJ01000008.1"/>
</dbReference>
<dbReference type="InterPro" id="IPR038573">
    <property type="entry name" value="BrnT_sf"/>
</dbReference>
<reference evidence="1 2" key="1">
    <citation type="journal article" date="2021" name="Int. J. Syst. Evol. Microbiol.">
        <title>Reticulibacter mediterranei gen. nov., sp. nov., within the new family Reticulibacteraceae fam. nov., and Ktedonospora formicarum gen. nov., sp. nov., Ktedonobacter robiniae sp. nov., Dictyobacter formicarum sp. nov. and Dictyobacter arantiisoli sp. nov., belonging to the class Ktedonobacteria.</title>
        <authorList>
            <person name="Yabe S."/>
            <person name="Zheng Y."/>
            <person name="Wang C.M."/>
            <person name="Sakai Y."/>
            <person name="Abe K."/>
            <person name="Yokota A."/>
            <person name="Donadio S."/>
            <person name="Cavaletti L."/>
            <person name="Monciardini P."/>
        </authorList>
    </citation>
    <scope>NUCLEOTIDE SEQUENCE [LARGE SCALE GENOMIC DNA]</scope>
    <source>
        <strain evidence="1 2">SOSP1-9</strain>
    </source>
</reference>
<dbReference type="Proteomes" id="UP000635565">
    <property type="component" value="Unassembled WGS sequence"/>
</dbReference>
<accession>A0ABQ3VGC0</accession>
<keyword evidence="2" id="KW-1185">Reference proteome</keyword>
<dbReference type="Pfam" id="PF04365">
    <property type="entry name" value="BrnT_toxin"/>
    <property type="match status" value="1"/>
</dbReference>
<proteinExistence type="predicted"/>
<dbReference type="EMBL" id="BNJJ01000008">
    <property type="protein sequence ID" value="GHO85205.1"/>
    <property type="molecule type" value="Genomic_DNA"/>
</dbReference>
<gene>
    <name evidence="1" type="ORF">KSZ_32110</name>
</gene>
<dbReference type="InterPro" id="IPR007460">
    <property type="entry name" value="BrnT_toxin"/>
</dbReference>
<dbReference type="Gene3D" id="3.10.450.530">
    <property type="entry name" value="Ribonuclease toxin, BrnT, of type II toxin-antitoxin system"/>
    <property type="match status" value="1"/>
</dbReference>
<evidence type="ECO:0008006" key="3">
    <source>
        <dbReference type="Google" id="ProtNLM"/>
    </source>
</evidence>
<comment type="caution">
    <text evidence="1">The sequence shown here is derived from an EMBL/GenBank/DDBJ whole genome shotgun (WGS) entry which is preliminary data.</text>
</comment>
<evidence type="ECO:0000313" key="2">
    <source>
        <dbReference type="Proteomes" id="UP000635565"/>
    </source>
</evidence>